<name>A0A066YWG2_9ACTN</name>
<dbReference type="EMBL" id="JNBY01000093">
    <property type="protein sequence ID" value="KDN84309.1"/>
    <property type="molecule type" value="Genomic_DNA"/>
</dbReference>
<evidence type="ECO:0008006" key="3">
    <source>
        <dbReference type="Google" id="ProtNLM"/>
    </source>
</evidence>
<dbReference type="Proteomes" id="UP000027178">
    <property type="component" value="Unassembled WGS sequence"/>
</dbReference>
<dbReference type="eggNOG" id="COG0631">
    <property type="taxonomic scope" value="Bacteria"/>
</dbReference>
<dbReference type="AlphaFoldDB" id="A0A066YWG2"/>
<organism evidence="1 2">
    <name type="scientific">Kitasatospora cheerisanensis KCTC 2395</name>
    <dbReference type="NCBI Taxonomy" id="1348663"/>
    <lineage>
        <taxon>Bacteria</taxon>
        <taxon>Bacillati</taxon>
        <taxon>Actinomycetota</taxon>
        <taxon>Actinomycetes</taxon>
        <taxon>Kitasatosporales</taxon>
        <taxon>Streptomycetaceae</taxon>
        <taxon>Kitasatospora</taxon>
    </lineage>
</organism>
<sequence>MRVQLAVDARRPDRACEDFVVATPEVLVLLDGSSAPDTLDSGCAHGIPWYVRRLGAHLVARLTDHPDRAVADCLADAIADTAALHGDGCDLANPNTPAAMVVAARLRGEALEYLVLGDSLLVLHPKAGPPRVIGDNQRFPGGEELRRQIWSTVPGTAERADLYLRYAIAVRAARNTGHGPWIAAATPHAAAHAETGVVARAALHGVAALSDGAARFTERLGLGSWADAVRLLAETGPAELIAQVRTAERTDADCVRWPRGKAHDDAAALYARL</sequence>
<proteinExistence type="predicted"/>
<protein>
    <recommendedName>
        <fullName evidence="3">Integrase</fullName>
    </recommendedName>
</protein>
<dbReference type="PATRIC" id="fig|1348663.4.peg.3952"/>
<dbReference type="HOGENOM" id="CLU_067299_0_0_11"/>
<evidence type="ECO:0000313" key="2">
    <source>
        <dbReference type="Proteomes" id="UP000027178"/>
    </source>
</evidence>
<gene>
    <name evidence="1" type="ORF">KCH_41000</name>
</gene>
<comment type="caution">
    <text evidence="1">The sequence shown here is derived from an EMBL/GenBank/DDBJ whole genome shotgun (WGS) entry which is preliminary data.</text>
</comment>
<accession>A0A066YWG2</accession>
<keyword evidence="2" id="KW-1185">Reference proteome</keyword>
<dbReference type="OrthoDB" id="3190646at2"/>
<dbReference type="RefSeq" id="WP_035864603.1">
    <property type="nucleotide sequence ID" value="NZ_KK853997.1"/>
</dbReference>
<evidence type="ECO:0000313" key="1">
    <source>
        <dbReference type="EMBL" id="KDN84309.1"/>
    </source>
</evidence>
<reference evidence="1 2" key="1">
    <citation type="submission" date="2014-05" db="EMBL/GenBank/DDBJ databases">
        <title>Draft Genome Sequence of Kitasatospora cheerisanensis KCTC 2395.</title>
        <authorList>
            <person name="Nam D.H."/>
        </authorList>
    </citation>
    <scope>NUCLEOTIDE SEQUENCE [LARGE SCALE GENOMIC DNA]</scope>
    <source>
        <strain evidence="1 2">KCTC 2395</strain>
    </source>
</reference>